<protein>
    <submittedName>
        <fullName evidence="3">Cupin domain-containing protein</fullName>
    </submittedName>
</protein>
<gene>
    <name evidence="3" type="ORF">ML536_04225</name>
</gene>
<dbReference type="Proteomes" id="UP001156140">
    <property type="component" value="Unassembled WGS sequence"/>
</dbReference>
<proteinExistence type="predicted"/>
<evidence type="ECO:0000259" key="2">
    <source>
        <dbReference type="Pfam" id="PF07883"/>
    </source>
</evidence>
<dbReference type="GO" id="GO:0046872">
    <property type="term" value="F:metal ion binding"/>
    <property type="evidence" value="ECO:0007669"/>
    <property type="project" value="UniProtKB-KW"/>
</dbReference>
<dbReference type="Pfam" id="PF07883">
    <property type="entry name" value="Cupin_2"/>
    <property type="match status" value="1"/>
</dbReference>
<dbReference type="EMBL" id="JALAZD010000001">
    <property type="protein sequence ID" value="MCI0126028.1"/>
    <property type="molecule type" value="Genomic_DNA"/>
</dbReference>
<dbReference type="InterPro" id="IPR013096">
    <property type="entry name" value="Cupin_2"/>
</dbReference>
<dbReference type="InterPro" id="IPR051610">
    <property type="entry name" value="GPI/OXD"/>
</dbReference>
<sequence length="112" mass="12459">MVHILRFADRPPSKSRTIRFEGGEYGAAVSFFAVDIGPGEGPPLHVHPYSETWIVKRGKGRFTAGNEVIEAGPNDILVVPPNVPHKFLNVGEDRLEVMCIHDTPVMEQRNLE</sequence>
<keyword evidence="1" id="KW-0479">Metal-binding</keyword>
<keyword evidence="4" id="KW-1185">Reference proteome</keyword>
<dbReference type="RefSeq" id="WP_281735075.1">
    <property type="nucleotide sequence ID" value="NZ_JAKETQ010000001.1"/>
</dbReference>
<organism evidence="3 4">
    <name type="scientific">Paradevosia shaoguanensis</name>
    <dbReference type="NCBI Taxonomy" id="1335043"/>
    <lineage>
        <taxon>Bacteria</taxon>
        <taxon>Pseudomonadati</taxon>
        <taxon>Pseudomonadota</taxon>
        <taxon>Alphaproteobacteria</taxon>
        <taxon>Hyphomicrobiales</taxon>
        <taxon>Devosiaceae</taxon>
        <taxon>Paradevosia</taxon>
    </lineage>
</organism>
<dbReference type="InterPro" id="IPR014710">
    <property type="entry name" value="RmlC-like_jellyroll"/>
</dbReference>
<dbReference type="PANTHER" id="PTHR35848:SF6">
    <property type="entry name" value="CUPIN TYPE-2 DOMAIN-CONTAINING PROTEIN"/>
    <property type="match status" value="1"/>
</dbReference>
<comment type="caution">
    <text evidence="3">The sequence shown here is derived from an EMBL/GenBank/DDBJ whole genome shotgun (WGS) entry which is preliminary data.</text>
</comment>
<dbReference type="AlphaFoldDB" id="A0AA41UA60"/>
<evidence type="ECO:0000256" key="1">
    <source>
        <dbReference type="ARBA" id="ARBA00022723"/>
    </source>
</evidence>
<evidence type="ECO:0000313" key="3">
    <source>
        <dbReference type="EMBL" id="MCI0126028.1"/>
    </source>
</evidence>
<dbReference type="Gene3D" id="2.60.120.10">
    <property type="entry name" value="Jelly Rolls"/>
    <property type="match status" value="1"/>
</dbReference>
<dbReference type="PANTHER" id="PTHR35848">
    <property type="entry name" value="OXALATE-BINDING PROTEIN"/>
    <property type="match status" value="1"/>
</dbReference>
<dbReference type="InterPro" id="IPR011051">
    <property type="entry name" value="RmlC_Cupin_sf"/>
</dbReference>
<name>A0AA41UA60_9HYPH</name>
<feature type="domain" description="Cupin type-2" evidence="2">
    <location>
        <begin position="34"/>
        <end position="100"/>
    </location>
</feature>
<accession>A0AA41UA60</accession>
<reference evidence="3" key="1">
    <citation type="submission" date="2022-03" db="EMBL/GenBank/DDBJ databases">
        <title>The complete genome sequence of a Methyloterrigena soli.</title>
        <authorList>
            <person name="Zi Z."/>
        </authorList>
    </citation>
    <scope>NUCLEOTIDE SEQUENCE</scope>
    <source>
        <strain evidence="3">M48</strain>
    </source>
</reference>
<dbReference type="SUPFAM" id="SSF51182">
    <property type="entry name" value="RmlC-like cupins"/>
    <property type="match status" value="1"/>
</dbReference>
<evidence type="ECO:0000313" key="4">
    <source>
        <dbReference type="Proteomes" id="UP001156140"/>
    </source>
</evidence>